<name>A0A1G7C804_9RHOB</name>
<dbReference type="AlphaFoldDB" id="A0A1G7C804"/>
<dbReference type="SUPFAM" id="SSF48452">
    <property type="entry name" value="TPR-like"/>
    <property type="match status" value="1"/>
</dbReference>
<dbReference type="InterPro" id="IPR011990">
    <property type="entry name" value="TPR-like_helical_dom_sf"/>
</dbReference>
<accession>A0A1G7C804</accession>
<protein>
    <submittedName>
        <fullName evidence="1">Uncharacterized protein</fullName>
    </submittedName>
</protein>
<dbReference type="Proteomes" id="UP000199628">
    <property type="component" value="Unassembled WGS sequence"/>
</dbReference>
<evidence type="ECO:0000313" key="2">
    <source>
        <dbReference type="Proteomes" id="UP000199628"/>
    </source>
</evidence>
<reference evidence="2" key="1">
    <citation type="submission" date="2016-10" db="EMBL/GenBank/DDBJ databases">
        <authorList>
            <person name="Varghese N."/>
            <person name="Submissions S."/>
        </authorList>
    </citation>
    <scope>NUCLEOTIDE SEQUENCE [LARGE SCALE GENOMIC DNA]</scope>
    <source>
        <strain evidence="2">CGMCC 1.9108</strain>
    </source>
</reference>
<dbReference type="RefSeq" id="WP_093036022.1">
    <property type="nucleotide sequence ID" value="NZ_FMZV01000017.1"/>
</dbReference>
<evidence type="ECO:0000313" key="1">
    <source>
        <dbReference type="EMBL" id="SDE34565.1"/>
    </source>
</evidence>
<dbReference type="Gene3D" id="1.25.40.10">
    <property type="entry name" value="Tetratricopeptide repeat domain"/>
    <property type="match status" value="1"/>
</dbReference>
<dbReference type="EMBL" id="FMZV01000017">
    <property type="protein sequence ID" value="SDE34565.1"/>
    <property type="molecule type" value="Genomic_DNA"/>
</dbReference>
<proteinExistence type="predicted"/>
<dbReference type="STRING" id="639004.SAMN04488239_117100"/>
<organism evidence="1 2">
    <name type="scientific">Ruegeria marina</name>
    <dbReference type="NCBI Taxonomy" id="639004"/>
    <lineage>
        <taxon>Bacteria</taxon>
        <taxon>Pseudomonadati</taxon>
        <taxon>Pseudomonadota</taxon>
        <taxon>Alphaproteobacteria</taxon>
        <taxon>Rhodobacterales</taxon>
        <taxon>Roseobacteraceae</taxon>
        <taxon>Ruegeria</taxon>
    </lineage>
</organism>
<gene>
    <name evidence="1" type="ORF">SAMN04488239_117100</name>
</gene>
<sequence length="211" mass="22862">MGWLYWQKVTIGLSGDPAADWRKAMDFSARAIELEEYGDFYALAAILAQGSGQHDAAIALADKAIALLPGSADANALGGLVKATAGQVREGLELMERGMRLEPDYPEWLPAAVTYARLELGLYDEARKLAREVLASDMKDVRAKPQAQSVLTVAAAFEGDMVAARKEAGKLLEIFPQASAAHGRAFRSTHRDQAFLERYLDALVQAGIPED</sequence>
<keyword evidence="2" id="KW-1185">Reference proteome</keyword>